<accession>A0ABD8B8B1</accession>
<dbReference type="KEGG" id="ckh:LVJ77_12300"/>
<dbReference type="EMBL" id="CP091521">
    <property type="protein sequence ID" value="XHH50230.1"/>
    <property type="molecule type" value="Genomic_DNA"/>
</dbReference>
<keyword evidence="2" id="KW-1185">Reference proteome</keyword>
<name>A0ABD8B8B1_9NEIS</name>
<evidence type="ECO:0000313" key="1">
    <source>
        <dbReference type="EMBL" id="XHH50230.1"/>
    </source>
</evidence>
<sequence length="86" mass="9551">MFGKRCFINAFKFVLDSRLRGNDGVFYDSLIFNVRIEMMTRPKSEQPSFLLAGLGKKQKGETPTEGVGGVRSAFLGSALRCWAGKD</sequence>
<protein>
    <submittedName>
        <fullName evidence="1">Uncharacterized protein</fullName>
    </submittedName>
</protein>
<evidence type="ECO:0000313" key="2">
    <source>
        <dbReference type="Proteomes" id="UP000831534"/>
    </source>
</evidence>
<dbReference type="Proteomes" id="UP000831534">
    <property type="component" value="Chromosome"/>
</dbReference>
<proteinExistence type="predicted"/>
<gene>
    <name evidence="1" type="ORF">LVJ77_12300</name>
</gene>
<organism evidence="1 2">
    <name type="scientific">Conchiformibius kuhniae</name>
    <dbReference type="NCBI Taxonomy" id="211502"/>
    <lineage>
        <taxon>Bacteria</taxon>
        <taxon>Pseudomonadati</taxon>
        <taxon>Pseudomonadota</taxon>
        <taxon>Betaproteobacteria</taxon>
        <taxon>Neisseriales</taxon>
        <taxon>Neisseriaceae</taxon>
        <taxon>Conchiformibius</taxon>
    </lineage>
</organism>
<reference evidence="1 2" key="1">
    <citation type="journal article" date="2022" name="Res Sq">
        <title>Evolution of multicellular longitudinally dividing oral cavity symbionts (Neisseriaceae).</title>
        <authorList>
            <person name="Nyongesa S."/>
            <person name="Weber P."/>
            <person name="Bernet E."/>
            <person name="Pullido F."/>
            <person name="Nieckarz M."/>
            <person name="Delaby M."/>
            <person name="Nieves C."/>
            <person name="Viehboeck T."/>
            <person name="Krause N."/>
            <person name="Rivera-Millot A."/>
            <person name="Nakamura A."/>
            <person name="Vischer N."/>
            <person name="VanNieuwenhze M."/>
            <person name="Brun Y."/>
            <person name="Cava F."/>
            <person name="Bulgheresi S."/>
            <person name="Veyrier F."/>
        </authorList>
    </citation>
    <scope>NUCLEOTIDE SEQUENCE [LARGE SCALE GENOMIC DNA]</scope>
    <source>
        <strain evidence="1 2">17694</strain>
    </source>
</reference>
<dbReference type="AlphaFoldDB" id="A0ABD8B8B1"/>
<dbReference type="RefSeq" id="WP_156900934.1">
    <property type="nucleotide sequence ID" value="NZ_CP091521.1"/>
</dbReference>